<sequence length="642" mass="68885">MRSQALTAAGLRRALITVVAVCLALLAPGGLPAADAAAPEEPTAAQTLTWTAGDSMTEYTSAPTTAVAGETTIVFENSAATGNTTGMVHTLTFDTSTAGYNHDVSLNLQASPNDQNGGRWQATVDLKPGTYRYYCAIPGHLAMAGELVVTEGGEDTTAPEAAAEVTGEQDANGAYLGSATVELSATDDMSGVDRVDHALDGATDWTAYEAPIVVNTPGEHTVRYRATDKAGNTSEEQSVTFTVVEAEDTSPPTVTASLGGEQNDDGAYLDVATVTLEAADTGGSGLDKIEYAVGDGAFRTYTEPVHVHTIGEHTVTYRATDKAGNSSEAQTVSFTVVEKYPNPDPVCPELDSRPIVYIGAYDTHVPNRVTRSGCTINEVIEDEKAWQKHRDFMRHIRDITDELYLDAVINGEEREAIRDTAKASGIGKPGHNDGYTSLFTGTENSFSKWEHVGGGSFHLNGDGSMTSGTTVGGLGMLWYPHEQYGDFSLKLQWRDDAPGDGRANSGVFVRFPDVRDHPDEPRPEWAAIKYGHEVQVFDSEAGDQYKTGSVYGFDLVNHGAAGVTPKGTWNDYEIRVVDQHYEVYRNGVLINEFENAPGQLFSPPRGDDPGTDGRQHAQGYIGLQVHGTTDVVSYRDIRIKPL</sequence>
<evidence type="ECO:0000256" key="4">
    <source>
        <dbReference type="ARBA" id="ARBA00023008"/>
    </source>
</evidence>
<keyword evidence="4" id="KW-0186">Copper</keyword>
<dbReference type="Gene3D" id="2.60.40.420">
    <property type="entry name" value="Cupredoxins - blue copper proteins"/>
    <property type="match status" value="1"/>
</dbReference>
<evidence type="ECO:0000259" key="8">
    <source>
        <dbReference type="Pfam" id="PF06439"/>
    </source>
</evidence>
<keyword evidence="3" id="KW-0249">Electron transport</keyword>
<keyword evidence="6" id="KW-0732">Signal</keyword>
<dbReference type="InterPro" id="IPR000923">
    <property type="entry name" value="BlueCu_1"/>
</dbReference>
<dbReference type="Pfam" id="PF06439">
    <property type="entry name" value="3keto-disac_hyd"/>
    <property type="match status" value="1"/>
</dbReference>
<evidence type="ECO:0000256" key="6">
    <source>
        <dbReference type="SAM" id="SignalP"/>
    </source>
</evidence>
<name>A0ABP4KDY3_9ACTN</name>
<gene>
    <name evidence="9" type="ORF">GCM10009802_58090</name>
</gene>
<evidence type="ECO:0008006" key="11">
    <source>
        <dbReference type="Google" id="ProtNLM"/>
    </source>
</evidence>
<comment type="caution">
    <text evidence="9">The sequence shown here is derived from an EMBL/GenBank/DDBJ whole genome shotgun (WGS) entry which is preliminary data.</text>
</comment>
<dbReference type="InterPro" id="IPR008972">
    <property type="entry name" value="Cupredoxin"/>
</dbReference>
<dbReference type="InterPro" id="IPR028871">
    <property type="entry name" value="BlueCu_1_BS"/>
</dbReference>
<evidence type="ECO:0000256" key="2">
    <source>
        <dbReference type="ARBA" id="ARBA00022723"/>
    </source>
</evidence>
<evidence type="ECO:0000256" key="1">
    <source>
        <dbReference type="ARBA" id="ARBA00022448"/>
    </source>
</evidence>
<proteinExistence type="predicted"/>
<dbReference type="PROSITE" id="PS00196">
    <property type="entry name" value="COPPER_BLUE"/>
    <property type="match status" value="1"/>
</dbReference>
<feature type="region of interest" description="Disordered" evidence="5">
    <location>
        <begin position="597"/>
        <end position="616"/>
    </location>
</feature>
<dbReference type="Gene3D" id="2.60.40.10">
    <property type="entry name" value="Immunoglobulins"/>
    <property type="match status" value="2"/>
</dbReference>
<evidence type="ECO:0000313" key="10">
    <source>
        <dbReference type="Proteomes" id="UP001500443"/>
    </source>
</evidence>
<dbReference type="NCBIfam" id="NF047446">
    <property type="entry name" value="barrel_OmpL47"/>
    <property type="match status" value="2"/>
</dbReference>
<reference evidence="10" key="1">
    <citation type="journal article" date="2019" name="Int. J. Syst. Evol. Microbiol.">
        <title>The Global Catalogue of Microorganisms (GCM) 10K type strain sequencing project: providing services to taxonomists for standard genome sequencing and annotation.</title>
        <authorList>
            <consortium name="The Broad Institute Genomics Platform"/>
            <consortium name="The Broad Institute Genome Sequencing Center for Infectious Disease"/>
            <person name="Wu L."/>
            <person name="Ma J."/>
        </authorList>
    </citation>
    <scope>NUCLEOTIDE SEQUENCE [LARGE SCALE GENOMIC DNA]</scope>
    <source>
        <strain evidence="10">JCM 15481</strain>
    </source>
</reference>
<dbReference type="Proteomes" id="UP001500443">
    <property type="component" value="Unassembled WGS sequence"/>
</dbReference>
<dbReference type="Pfam" id="PF00127">
    <property type="entry name" value="Copper-bind"/>
    <property type="match status" value="1"/>
</dbReference>
<organism evidence="9 10">
    <name type="scientific">Streptomyces synnematoformans</name>
    <dbReference type="NCBI Taxonomy" id="415721"/>
    <lineage>
        <taxon>Bacteria</taxon>
        <taxon>Bacillati</taxon>
        <taxon>Actinomycetota</taxon>
        <taxon>Actinomycetes</taxon>
        <taxon>Kitasatosporales</taxon>
        <taxon>Streptomycetaceae</taxon>
        <taxon>Streptomyces</taxon>
    </lineage>
</organism>
<dbReference type="RefSeq" id="WP_344293937.1">
    <property type="nucleotide sequence ID" value="NZ_BAAAPF010000310.1"/>
</dbReference>
<dbReference type="Gene3D" id="2.60.120.560">
    <property type="entry name" value="Exo-inulinase, domain 1"/>
    <property type="match status" value="1"/>
</dbReference>
<dbReference type="SUPFAM" id="SSF49299">
    <property type="entry name" value="PKD domain"/>
    <property type="match status" value="1"/>
</dbReference>
<accession>A0ABP4KDY3</accession>
<feature type="signal peptide" evidence="6">
    <location>
        <begin position="1"/>
        <end position="33"/>
    </location>
</feature>
<feature type="chain" id="PRO_5045589087" description="DUF1080 domain-containing protein" evidence="6">
    <location>
        <begin position="34"/>
        <end position="642"/>
    </location>
</feature>
<evidence type="ECO:0000313" key="9">
    <source>
        <dbReference type="EMBL" id="GAA1501488.1"/>
    </source>
</evidence>
<evidence type="ECO:0000256" key="5">
    <source>
        <dbReference type="SAM" id="MobiDB-lite"/>
    </source>
</evidence>
<dbReference type="InterPro" id="IPR035986">
    <property type="entry name" value="PKD_dom_sf"/>
</dbReference>
<keyword evidence="2" id="KW-0479">Metal-binding</keyword>
<dbReference type="InterPro" id="IPR010496">
    <property type="entry name" value="AL/BT2_dom"/>
</dbReference>
<evidence type="ECO:0000256" key="3">
    <source>
        <dbReference type="ARBA" id="ARBA00022982"/>
    </source>
</evidence>
<dbReference type="InterPro" id="IPR058094">
    <property type="entry name" value="Ig-like_OmpL47-like"/>
</dbReference>
<dbReference type="SUPFAM" id="SSF49503">
    <property type="entry name" value="Cupredoxins"/>
    <property type="match status" value="1"/>
</dbReference>
<dbReference type="InterPro" id="IPR013783">
    <property type="entry name" value="Ig-like_fold"/>
</dbReference>
<protein>
    <recommendedName>
        <fullName evidence="11">DUF1080 domain-containing protein</fullName>
    </recommendedName>
</protein>
<keyword evidence="10" id="KW-1185">Reference proteome</keyword>
<feature type="domain" description="Blue (type 1) copper" evidence="7">
    <location>
        <begin position="62"/>
        <end position="149"/>
    </location>
</feature>
<dbReference type="EMBL" id="BAAAPF010000310">
    <property type="protein sequence ID" value="GAA1501488.1"/>
    <property type="molecule type" value="Genomic_DNA"/>
</dbReference>
<feature type="domain" description="3-keto-alpha-glucoside-1,2-lyase/3-keto-2-hydroxy-glucal hydratase" evidence="8">
    <location>
        <begin position="434"/>
        <end position="640"/>
    </location>
</feature>
<keyword evidence="1" id="KW-0813">Transport</keyword>
<evidence type="ECO:0000259" key="7">
    <source>
        <dbReference type="Pfam" id="PF00127"/>
    </source>
</evidence>
<feature type="compositionally biased region" description="Basic and acidic residues" evidence="5">
    <location>
        <begin position="605"/>
        <end position="615"/>
    </location>
</feature>